<dbReference type="Pfam" id="PF01641">
    <property type="entry name" value="SelR"/>
    <property type="match status" value="1"/>
</dbReference>
<dbReference type="GO" id="GO:0005737">
    <property type="term" value="C:cytoplasm"/>
    <property type="evidence" value="ECO:0007669"/>
    <property type="project" value="TreeGrafter"/>
</dbReference>
<keyword evidence="5" id="KW-0862">Zinc</keyword>
<keyword evidence="9" id="KW-1185">Reference proteome</keyword>
<evidence type="ECO:0000256" key="3">
    <source>
        <dbReference type="ARBA" id="ARBA00023002"/>
    </source>
</evidence>
<evidence type="ECO:0000256" key="6">
    <source>
        <dbReference type="SAM" id="MobiDB-lite"/>
    </source>
</evidence>
<evidence type="ECO:0000256" key="4">
    <source>
        <dbReference type="ARBA" id="ARBA00048488"/>
    </source>
</evidence>
<dbReference type="PROSITE" id="PS51790">
    <property type="entry name" value="MSRB"/>
    <property type="match status" value="1"/>
</dbReference>
<feature type="domain" description="MsrB" evidence="7">
    <location>
        <begin position="91"/>
        <end position="219"/>
    </location>
</feature>
<dbReference type="EC" id="1.8.4.12" evidence="2 5"/>
<dbReference type="InterPro" id="IPR011057">
    <property type="entry name" value="Mss4-like_sf"/>
</dbReference>
<organism evidence="8 9">
    <name type="scientific">[Myrmecia] bisecta</name>
    <dbReference type="NCBI Taxonomy" id="41462"/>
    <lineage>
        <taxon>Eukaryota</taxon>
        <taxon>Viridiplantae</taxon>
        <taxon>Chlorophyta</taxon>
        <taxon>core chlorophytes</taxon>
        <taxon>Trebouxiophyceae</taxon>
        <taxon>Trebouxiales</taxon>
        <taxon>Trebouxiaceae</taxon>
        <taxon>Myrmecia</taxon>
    </lineage>
</organism>
<evidence type="ECO:0000256" key="5">
    <source>
        <dbReference type="RuleBase" id="RU365044"/>
    </source>
</evidence>
<dbReference type="SUPFAM" id="SSF51316">
    <property type="entry name" value="Mss4-like"/>
    <property type="match status" value="1"/>
</dbReference>
<name>A0AAW1Q4Y3_9CHLO</name>
<dbReference type="GO" id="GO:0006979">
    <property type="term" value="P:response to oxidative stress"/>
    <property type="evidence" value="ECO:0007669"/>
    <property type="project" value="InterPro"/>
</dbReference>
<evidence type="ECO:0000256" key="1">
    <source>
        <dbReference type="ARBA" id="ARBA00007174"/>
    </source>
</evidence>
<dbReference type="GO" id="GO:0033743">
    <property type="term" value="F:peptide-methionine (R)-S-oxide reductase activity"/>
    <property type="evidence" value="ECO:0007669"/>
    <property type="project" value="UniProtKB-EC"/>
</dbReference>
<dbReference type="PANTHER" id="PTHR10173">
    <property type="entry name" value="METHIONINE SULFOXIDE REDUCTASE"/>
    <property type="match status" value="1"/>
</dbReference>
<keyword evidence="5" id="KW-0479">Metal-binding</keyword>
<dbReference type="Proteomes" id="UP001489004">
    <property type="component" value="Unassembled WGS sequence"/>
</dbReference>
<proteinExistence type="inferred from homology"/>
<feature type="region of interest" description="Disordered" evidence="6">
    <location>
        <begin position="34"/>
        <end position="76"/>
    </location>
</feature>
<dbReference type="Gene3D" id="2.170.150.20">
    <property type="entry name" value="Peptide methionine sulfoxide reductase"/>
    <property type="match status" value="1"/>
</dbReference>
<evidence type="ECO:0000256" key="2">
    <source>
        <dbReference type="ARBA" id="ARBA00012499"/>
    </source>
</evidence>
<comment type="cofactor">
    <cofactor evidence="5">
        <name>Zn(2+)</name>
        <dbReference type="ChEBI" id="CHEBI:29105"/>
    </cofactor>
    <text evidence="5">Binds 1 zinc ion per subunit.</text>
</comment>
<comment type="similarity">
    <text evidence="1 5">Belongs to the MsrB Met sulfoxide reductase family.</text>
</comment>
<evidence type="ECO:0000259" key="7">
    <source>
        <dbReference type="PROSITE" id="PS51790"/>
    </source>
</evidence>
<comment type="caution">
    <text evidence="8">The sequence shown here is derived from an EMBL/GenBank/DDBJ whole genome shotgun (WGS) entry which is preliminary data.</text>
</comment>
<comment type="function">
    <text evidence="5">Catalyzes the reduction of methionine sulfoxide (MetSO) to methionine in proteins. Plays a protective role against oxidative stress by restoring activity to proteins that have been inactivated by methionine oxidation. MSRB family specifically reduces the MetSO R-enantiomer.</text>
</comment>
<dbReference type="EMBL" id="JALJOR010000006">
    <property type="protein sequence ID" value="KAK9815472.1"/>
    <property type="molecule type" value="Genomic_DNA"/>
</dbReference>
<keyword evidence="3 5" id="KW-0560">Oxidoreductase</keyword>
<dbReference type="AlphaFoldDB" id="A0AAW1Q4Y3"/>
<dbReference type="NCBIfam" id="TIGR00357">
    <property type="entry name" value="peptide-methionine (R)-S-oxide reductase MsrB"/>
    <property type="match status" value="1"/>
</dbReference>
<protein>
    <recommendedName>
        <fullName evidence="2 5">Peptide-methionine (R)-S-oxide reductase</fullName>
        <ecNumber evidence="2 5">1.8.4.12</ecNumber>
    </recommendedName>
</protein>
<dbReference type="InterPro" id="IPR002579">
    <property type="entry name" value="Met_Sox_Rdtase_MsrB_dom"/>
</dbReference>
<dbReference type="GO" id="GO:0046872">
    <property type="term" value="F:metal ion binding"/>
    <property type="evidence" value="ECO:0007669"/>
    <property type="project" value="UniProtKB-KW"/>
</dbReference>
<dbReference type="GO" id="GO:0030091">
    <property type="term" value="P:protein repair"/>
    <property type="evidence" value="ECO:0007669"/>
    <property type="project" value="InterPro"/>
</dbReference>
<evidence type="ECO:0000313" key="9">
    <source>
        <dbReference type="Proteomes" id="UP001489004"/>
    </source>
</evidence>
<dbReference type="PANTHER" id="PTHR10173:SF52">
    <property type="entry name" value="METHIONINE-R-SULFOXIDE REDUCTASE B1"/>
    <property type="match status" value="1"/>
</dbReference>
<reference evidence="8 9" key="1">
    <citation type="journal article" date="2024" name="Nat. Commun.">
        <title>Phylogenomics reveals the evolutionary origins of lichenization in chlorophyte algae.</title>
        <authorList>
            <person name="Puginier C."/>
            <person name="Libourel C."/>
            <person name="Otte J."/>
            <person name="Skaloud P."/>
            <person name="Haon M."/>
            <person name="Grisel S."/>
            <person name="Petersen M."/>
            <person name="Berrin J.G."/>
            <person name="Delaux P.M."/>
            <person name="Dal Grande F."/>
            <person name="Keller J."/>
        </authorList>
    </citation>
    <scope>NUCLEOTIDE SEQUENCE [LARGE SCALE GENOMIC DNA]</scope>
    <source>
        <strain evidence="8 9">SAG 2043</strain>
    </source>
</reference>
<feature type="compositionally biased region" description="Low complexity" evidence="6">
    <location>
        <begin position="41"/>
        <end position="63"/>
    </location>
</feature>
<dbReference type="InterPro" id="IPR028427">
    <property type="entry name" value="Met_Sox_Rdtase_MsrB"/>
</dbReference>
<sequence length="232" mass="24956">MELDKRPDNIAGSPAGHKLAFKFLKELGLQKPSWLPNFGKSSSSEVASTTMGSSSSSTRHSGGWAPAQEGSSDRKISRLGYDITPLTTKAKEQIAASLPEMTRHVALQHGTERAFSGKTVNGYSHDNKQPGTYVSAVGGLPLFSSDTKFDSGTGWPSFYAPVDPEHVIEVQDNSIPFMSRTEVLDARSGAHLGHVFNDGPRPTGKRYCMNAAALKFVPKGEPLPAESQPVKQ</sequence>
<gene>
    <name evidence="8" type="ORF">WJX72_004246</name>
</gene>
<accession>A0AAW1Q4Y3</accession>
<comment type="catalytic activity">
    <reaction evidence="4 5">
        <text>L-methionyl-[protein] + [thioredoxin]-disulfide + H2O = L-methionyl-(R)-S-oxide-[protein] + [thioredoxin]-dithiol</text>
        <dbReference type="Rhea" id="RHEA:24164"/>
        <dbReference type="Rhea" id="RHEA-COMP:10698"/>
        <dbReference type="Rhea" id="RHEA-COMP:10700"/>
        <dbReference type="Rhea" id="RHEA-COMP:12313"/>
        <dbReference type="Rhea" id="RHEA-COMP:12314"/>
        <dbReference type="ChEBI" id="CHEBI:15377"/>
        <dbReference type="ChEBI" id="CHEBI:16044"/>
        <dbReference type="ChEBI" id="CHEBI:29950"/>
        <dbReference type="ChEBI" id="CHEBI:45764"/>
        <dbReference type="ChEBI" id="CHEBI:50058"/>
        <dbReference type="EC" id="1.8.4.12"/>
    </reaction>
</comment>
<evidence type="ECO:0000313" key="8">
    <source>
        <dbReference type="EMBL" id="KAK9815472.1"/>
    </source>
</evidence>